<dbReference type="AlphaFoldDB" id="A0A383EWD4"/>
<protein>
    <recommendedName>
        <fullName evidence="2">Amidohydrolase-related domain-containing protein</fullName>
    </recommendedName>
</protein>
<evidence type="ECO:0008006" key="2">
    <source>
        <dbReference type="Google" id="ProtNLM"/>
    </source>
</evidence>
<sequence>VKIHILLSYMICFLGVLTGQIEPPDGLRENPPGVWALTNSTVYTEPGIMLENATIIIRDGLIENVRTIISI</sequence>
<accession>A0A383EWD4</accession>
<gene>
    <name evidence="1" type="ORF">METZ01_LOCUS514096</name>
</gene>
<proteinExistence type="predicted"/>
<reference evidence="1" key="1">
    <citation type="submission" date="2018-05" db="EMBL/GenBank/DDBJ databases">
        <authorList>
            <person name="Lanie J.A."/>
            <person name="Ng W.-L."/>
            <person name="Kazmierczak K.M."/>
            <person name="Andrzejewski T.M."/>
            <person name="Davidsen T.M."/>
            <person name="Wayne K.J."/>
            <person name="Tettelin H."/>
            <person name="Glass J.I."/>
            <person name="Rusch D."/>
            <person name="Podicherti R."/>
            <person name="Tsui H.-C.T."/>
            <person name="Winkler M.E."/>
        </authorList>
    </citation>
    <scope>NUCLEOTIDE SEQUENCE</scope>
</reference>
<name>A0A383EWD4_9ZZZZ</name>
<organism evidence="1">
    <name type="scientific">marine metagenome</name>
    <dbReference type="NCBI Taxonomy" id="408172"/>
    <lineage>
        <taxon>unclassified sequences</taxon>
        <taxon>metagenomes</taxon>
        <taxon>ecological metagenomes</taxon>
    </lineage>
</organism>
<evidence type="ECO:0000313" key="1">
    <source>
        <dbReference type="EMBL" id="SVE61242.1"/>
    </source>
</evidence>
<dbReference type="EMBL" id="UINC01229506">
    <property type="protein sequence ID" value="SVE61242.1"/>
    <property type="molecule type" value="Genomic_DNA"/>
</dbReference>
<feature type="non-terminal residue" evidence="1">
    <location>
        <position position="1"/>
    </location>
</feature>
<feature type="non-terminal residue" evidence="1">
    <location>
        <position position="71"/>
    </location>
</feature>